<evidence type="ECO:0000313" key="2">
    <source>
        <dbReference type="EMBL" id="KAL0479387.1"/>
    </source>
</evidence>
<protein>
    <recommendedName>
        <fullName evidence="1">General stress protein FMN-binding split barrel domain-containing protein</fullName>
    </recommendedName>
</protein>
<organism evidence="2 3">
    <name type="scientific">Acrasis kona</name>
    <dbReference type="NCBI Taxonomy" id="1008807"/>
    <lineage>
        <taxon>Eukaryota</taxon>
        <taxon>Discoba</taxon>
        <taxon>Heterolobosea</taxon>
        <taxon>Tetramitia</taxon>
        <taxon>Eutetramitia</taxon>
        <taxon>Acrasidae</taxon>
        <taxon>Acrasis</taxon>
    </lineage>
</organism>
<dbReference type="PANTHER" id="PTHR34818:SF1">
    <property type="entry name" value="PROTEIN BLI-3"/>
    <property type="match status" value="1"/>
</dbReference>
<accession>A0AAW2YPX5</accession>
<dbReference type="Gene3D" id="2.30.110.10">
    <property type="entry name" value="Electron Transport, Fmn-binding Protein, Chain A"/>
    <property type="match status" value="1"/>
</dbReference>
<dbReference type="EMBL" id="JAOPGA020000552">
    <property type="protein sequence ID" value="KAL0479387.1"/>
    <property type="molecule type" value="Genomic_DNA"/>
</dbReference>
<name>A0AAW2YPX5_9EUKA</name>
<keyword evidence="3" id="KW-1185">Reference proteome</keyword>
<sequence>MSGNQEFTNSEQHEPSRENIEKLKSLIKTLETAMLTTQSTKTKSLHSRPMYMQKLEFDGQSLWFFTRKASIKCDEVQQNSDANLSFSDVKTATWLSLIGKVTVVEDKEKMEELWNEILRAWFPKGLEEPDMCLLRFDIEGAEYWDEYASRMVQLYSYFKAIATGKSYEPTKDQNMKIDMGKAQPTF</sequence>
<dbReference type="SUPFAM" id="SSF50475">
    <property type="entry name" value="FMN-binding split barrel"/>
    <property type="match status" value="1"/>
</dbReference>
<proteinExistence type="predicted"/>
<dbReference type="PANTHER" id="PTHR34818">
    <property type="entry name" value="PROTEIN BLI-3"/>
    <property type="match status" value="1"/>
</dbReference>
<dbReference type="AlphaFoldDB" id="A0AAW2YPX5"/>
<dbReference type="InterPro" id="IPR012349">
    <property type="entry name" value="Split_barrel_FMN-bd"/>
</dbReference>
<dbReference type="Pfam" id="PF16242">
    <property type="entry name" value="Pyrid_ox_like"/>
    <property type="match status" value="1"/>
</dbReference>
<dbReference type="InterPro" id="IPR038725">
    <property type="entry name" value="YdaG_split_barrel_FMN-bd"/>
</dbReference>
<reference evidence="2 3" key="1">
    <citation type="submission" date="2024-03" db="EMBL/GenBank/DDBJ databases">
        <title>The Acrasis kona genome and developmental transcriptomes reveal deep origins of eukaryotic multicellular pathways.</title>
        <authorList>
            <person name="Sheikh S."/>
            <person name="Fu C.-J."/>
            <person name="Brown M.W."/>
            <person name="Baldauf S.L."/>
        </authorList>
    </citation>
    <scope>NUCLEOTIDE SEQUENCE [LARGE SCALE GENOMIC DNA]</scope>
    <source>
        <strain evidence="2 3">ATCC MYA-3509</strain>
    </source>
</reference>
<dbReference type="Proteomes" id="UP001431209">
    <property type="component" value="Unassembled WGS sequence"/>
</dbReference>
<gene>
    <name evidence="2" type="ORF">AKO1_007594</name>
</gene>
<evidence type="ECO:0000259" key="1">
    <source>
        <dbReference type="Pfam" id="PF16242"/>
    </source>
</evidence>
<dbReference type="InterPro" id="IPR052917">
    <property type="entry name" value="Stress-Dev_Protein"/>
</dbReference>
<feature type="domain" description="General stress protein FMN-binding split barrel" evidence="1">
    <location>
        <begin position="18"/>
        <end position="168"/>
    </location>
</feature>
<evidence type="ECO:0000313" key="3">
    <source>
        <dbReference type="Proteomes" id="UP001431209"/>
    </source>
</evidence>
<comment type="caution">
    <text evidence="2">The sequence shown here is derived from an EMBL/GenBank/DDBJ whole genome shotgun (WGS) entry which is preliminary data.</text>
</comment>